<keyword evidence="1" id="KW-1133">Transmembrane helix</keyword>
<name>A0A6J6QWW1_9ZZZZ</name>
<dbReference type="AlphaFoldDB" id="A0A6J6QWW1"/>
<evidence type="ECO:0000256" key="1">
    <source>
        <dbReference type="SAM" id="Phobius"/>
    </source>
</evidence>
<sequence>MTVPHLVSLVVLAAEEEHHVDPAISYGIGGLALGILLFLLFALIGFGNGREHS</sequence>
<keyword evidence="1" id="KW-0472">Membrane</keyword>
<reference evidence="2" key="1">
    <citation type="submission" date="2020-05" db="EMBL/GenBank/DDBJ databases">
        <authorList>
            <person name="Chiriac C."/>
            <person name="Salcher M."/>
            <person name="Ghai R."/>
            <person name="Kavagutti S V."/>
        </authorList>
    </citation>
    <scope>NUCLEOTIDE SEQUENCE</scope>
</reference>
<gene>
    <name evidence="2" type="ORF">UFOPK2579_01693</name>
</gene>
<proteinExistence type="predicted"/>
<accession>A0A6J6QWW1</accession>
<feature type="transmembrane region" description="Helical" evidence="1">
    <location>
        <begin position="23"/>
        <end position="46"/>
    </location>
</feature>
<evidence type="ECO:0000313" key="2">
    <source>
        <dbReference type="EMBL" id="CAB4715937.1"/>
    </source>
</evidence>
<dbReference type="EMBL" id="CAEZXR010000205">
    <property type="protein sequence ID" value="CAB4715937.1"/>
    <property type="molecule type" value="Genomic_DNA"/>
</dbReference>
<keyword evidence="1" id="KW-0812">Transmembrane</keyword>
<organism evidence="2">
    <name type="scientific">freshwater metagenome</name>
    <dbReference type="NCBI Taxonomy" id="449393"/>
    <lineage>
        <taxon>unclassified sequences</taxon>
        <taxon>metagenomes</taxon>
        <taxon>ecological metagenomes</taxon>
    </lineage>
</organism>
<protein>
    <submittedName>
        <fullName evidence="2">Unannotated protein</fullName>
    </submittedName>
</protein>